<accession>A0A1H5SZV5</accession>
<evidence type="ECO:0000313" key="4">
    <source>
        <dbReference type="Proteomes" id="UP000236729"/>
    </source>
</evidence>
<evidence type="ECO:0000313" key="1">
    <source>
        <dbReference type="EMBL" id="SEF56059.1"/>
    </source>
</evidence>
<keyword evidence="3" id="KW-1185">Reference proteome</keyword>
<dbReference type="PANTHER" id="PTHR38733:SF1">
    <property type="entry name" value="TYPE IV METHYL-DIRECTED RESTRICTION ENZYME ECOKMCRBC"/>
    <property type="match status" value="1"/>
</dbReference>
<proteinExistence type="predicted"/>
<gene>
    <name evidence="1" type="ORF">SAMN02982929_00082</name>
    <name evidence="2" type="ORF">SAMN05216506_101950</name>
</gene>
<sequence length="397" mass="43824">MTDIELVENVPLSLPLGDSAGRALAGSGVVEATPDLGSAGWWRVRAKNVVGVAAVRVAGGETITVRVSPKVPINRLMFLLGYSRSFNGWRDDQVQVDDEPDLLPVFARVFALHAEQALQQGLLKGYREVEETAQVMRGRIRFSEQVRRHHGLLVPLEITHDEYTTDVAENRLIRSACEVLLRLPDGIPGDVRTRLARLKLRLADVTPVPHGHPLPAWRPNRLNVRYHDALRVAELVLRGESVEHRPGEVTVHGFLFNLAKVFEDFITVALRDALGQSGGYSVLQASHHLDDRNAIRMVPDFVHYEADGTPLAVVDAKYKAQRPDGFPDADLYQMLAYCTALNLPEGHLVYAKGNAPHGAHRVRYAGTVLHQHAVDLDQPSAGVLADIRTVAQRLVSS</sequence>
<dbReference type="EMBL" id="FOME01000001">
    <property type="protein sequence ID" value="SFC51990.1"/>
    <property type="molecule type" value="Genomic_DNA"/>
</dbReference>
<dbReference type="InterPro" id="IPR019292">
    <property type="entry name" value="McrC"/>
</dbReference>
<dbReference type="SMR" id="A0A1H5SZV5"/>
<organism evidence="1 4">
    <name type="scientific">Saccharopolyspora kobensis</name>
    <dbReference type="NCBI Taxonomy" id="146035"/>
    <lineage>
        <taxon>Bacteria</taxon>
        <taxon>Bacillati</taxon>
        <taxon>Actinomycetota</taxon>
        <taxon>Actinomycetes</taxon>
        <taxon>Pseudonocardiales</taxon>
        <taxon>Pseudonocardiaceae</taxon>
        <taxon>Saccharopolyspora</taxon>
    </lineage>
</organism>
<dbReference type="Pfam" id="PF10117">
    <property type="entry name" value="McrBC"/>
    <property type="match status" value="1"/>
</dbReference>
<reference evidence="1" key="1">
    <citation type="submission" date="2016-10" db="EMBL/GenBank/DDBJ databases">
        <authorList>
            <person name="de Groot N.N."/>
        </authorList>
    </citation>
    <scope>NUCLEOTIDE SEQUENCE [LARGE SCALE GENOMIC DNA]</scope>
    <source>
        <strain evidence="1">ATCC 20501</strain>
    </source>
</reference>
<dbReference type="RefSeq" id="WP_093346397.1">
    <property type="nucleotide sequence ID" value="NZ_FNVB01000002.1"/>
</dbReference>
<dbReference type="AlphaFoldDB" id="A0A1H5SZV5"/>
<name>A0A1H5SZV5_9PSEU</name>
<reference evidence="3 4" key="2">
    <citation type="submission" date="2016-10" db="EMBL/GenBank/DDBJ databases">
        <authorList>
            <person name="Varghese N."/>
            <person name="Submissions S."/>
        </authorList>
    </citation>
    <scope>NUCLEOTIDE SEQUENCE [LARGE SCALE GENOMIC DNA]</scope>
    <source>
        <strain evidence="4">ATCC 20501</strain>
        <strain evidence="2 3">CGMCC 4.3529</strain>
    </source>
</reference>
<protein>
    <submittedName>
        <fullName evidence="1">5-methylcytosine-specific restriction enzyme subunit McrC</fullName>
    </submittedName>
</protein>
<dbReference type="Proteomes" id="UP000236729">
    <property type="component" value="Unassembled WGS sequence"/>
</dbReference>
<evidence type="ECO:0000313" key="3">
    <source>
        <dbReference type="Proteomes" id="UP000199690"/>
    </source>
</evidence>
<dbReference type="EMBL" id="FNVB01000002">
    <property type="protein sequence ID" value="SEF56059.1"/>
    <property type="molecule type" value="Genomic_DNA"/>
</dbReference>
<dbReference type="Proteomes" id="UP000199690">
    <property type="component" value="Unassembled WGS sequence"/>
</dbReference>
<evidence type="ECO:0000313" key="2">
    <source>
        <dbReference type="EMBL" id="SFC51990.1"/>
    </source>
</evidence>
<dbReference type="PANTHER" id="PTHR38733">
    <property type="entry name" value="PROTEIN MCRC"/>
    <property type="match status" value="1"/>
</dbReference>
<accession>A0A1I1K301</accession>